<evidence type="ECO:0000313" key="9">
    <source>
        <dbReference type="EMBL" id="KYG60822.1"/>
    </source>
</evidence>
<evidence type="ECO:0000256" key="7">
    <source>
        <dbReference type="RuleBase" id="RU363032"/>
    </source>
</evidence>
<dbReference type="SUPFAM" id="SSF161098">
    <property type="entry name" value="MetI-like"/>
    <property type="match status" value="1"/>
</dbReference>
<evidence type="ECO:0000259" key="8">
    <source>
        <dbReference type="PROSITE" id="PS50928"/>
    </source>
</evidence>
<dbReference type="Gene3D" id="1.10.3720.10">
    <property type="entry name" value="MetI-like"/>
    <property type="match status" value="1"/>
</dbReference>
<dbReference type="EMBL" id="LUKD01000001">
    <property type="protein sequence ID" value="KYG69739.1"/>
    <property type="molecule type" value="Genomic_DNA"/>
</dbReference>
<keyword evidence="2 7" id="KW-0813">Transport</keyword>
<evidence type="ECO:0000256" key="3">
    <source>
        <dbReference type="ARBA" id="ARBA00022475"/>
    </source>
</evidence>
<accession>A0A150WD79</accession>
<gene>
    <name evidence="9" type="ORF">AZI85_11025</name>
    <name evidence="10" type="ORF">AZI87_08655</name>
</gene>
<dbReference type="Proteomes" id="UP000075799">
    <property type="component" value="Unassembled WGS sequence"/>
</dbReference>
<keyword evidence="4 7" id="KW-0812">Transmembrane</keyword>
<comment type="caution">
    <text evidence="9">The sequence shown here is derived from an EMBL/GenBank/DDBJ whole genome shotgun (WGS) entry which is preliminary data.</text>
</comment>
<feature type="transmembrane region" description="Helical" evidence="7">
    <location>
        <begin position="146"/>
        <end position="168"/>
    </location>
</feature>
<dbReference type="OrthoDB" id="5289542at2"/>
<evidence type="ECO:0000256" key="4">
    <source>
        <dbReference type="ARBA" id="ARBA00022692"/>
    </source>
</evidence>
<evidence type="ECO:0000256" key="1">
    <source>
        <dbReference type="ARBA" id="ARBA00004651"/>
    </source>
</evidence>
<dbReference type="Pfam" id="PF00528">
    <property type="entry name" value="BPD_transp_1"/>
    <property type="match status" value="1"/>
</dbReference>
<feature type="transmembrane region" description="Helical" evidence="7">
    <location>
        <begin position="254"/>
        <end position="280"/>
    </location>
</feature>
<evidence type="ECO:0000313" key="11">
    <source>
        <dbReference type="Proteomes" id="UP000075391"/>
    </source>
</evidence>
<evidence type="ECO:0000256" key="6">
    <source>
        <dbReference type="ARBA" id="ARBA00023136"/>
    </source>
</evidence>
<protein>
    <submittedName>
        <fullName evidence="9">Peptide ABC transporter permease</fullName>
    </submittedName>
</protein>
<evidence type="ECO:0000256" key="5">
    <source>
        <dbReference type="ARBA" id="ARBA00022989"/>
    </source>
</evidence>
<evidence type="ECO:0000313" key="12">
    <source>
        <dbReference type="Proteomes" id="UP000075799"/>
    </source>
</evidence>
<keyword evidence="3" id="KW-1003">Cell membrane</keyword>
<sequence>MIPTFFGITVVTFVLINLAPGSPIEQKLQAIRFGAAGGGGGGGGGSINTRGDTSVNEEVIEALKKQYGFDKPLHVRYFIWLKNLTRLDFGESFTYQEPVIDVIKSKFPVSLQFGIASLILTYLVCIPLGVRKAIKAGASFDRVTTILLNLTYSIPPLVLGIFLIVVFAGKLNMFPIGGIQSDDYESLTTMGKLWDRVHHFVLPLICYMIGGFTELSVLMRNSMLDIIKSDFVRTARAKGLSENIVIFKHALRNALIPIATGLGGFFGAFLAGSLIIEQMFNLDGIGLLGYQSVLSRDYNVIMGLTFISSLLLMFGRVFSDIIYVLIDPRIDFK</sequence>
<evidence type="ECO:0000256" key="2">
    <source>
        <dbReference type="ARBA" id="ARBA00022448"/>
    </source>
</evidence>
<dbReference type="InterPro" id="IPR000515">
    <property type="entry name" value="MetI-like"/>
</dbReference>
<proteinExistence type="inferred from homology"/>
<dbReference type="Proteomes" id="UP000075391">
    <property type="component" value="Unassembled WGS sequence"/>
</dbReference>
<dbReference type="PANTHER" id="PTHR30465">
    <property type="entry name" value="INNER MEMBRANE ABC TRANSPORTER"/>
    <property type="match status" value="1"/>
</dbReference>
<dbReference type="GO" id="GO:0042884">
    <property type="term" value="P:microcin transport"/>
    <property type="evidence" value="ECO:0007669"/>
    <property type="project" value="TreeGrafter"/>
</dbReference>
<dbReference type="PANTHER" id="PTHR30465:SF66">
    <property type="entry name" value="INNER MEMBRANE ABC TRANSPORTER PERMEASE PROTEIN YEJB"/>
    <property type="match status" value="1"/>
</dbReference>
<name>A0A150WD79_BDEBC</name>
<keyword evidence="6 7" id="KW-0472">Membrane</keyword>
<feature type="transmembrane region" description="Helical" evidence="7">
    <location>
        <begin position="300"/>
        <end position="326"/>
    </location>
</feature>
<feature type="domain" description="ABC transmembrane type-1" evidence="8">
    <location>
        <begin position="107"/>
        <end position="323"/>
    </location>
</feature>
<dbReference type="PROSITE" id="PS50928">
    <property type="entry name" value="ABC_TM1"/>
    <property type="match status" value="1"/>
</dbReference>
<comment type="subcellular location">
    <subcellularLocation>
        <location evidence="1 7">Cell membrane</location>
        <topology evidence="1 7">Multi-pass membrane protein</topology>
    </subcellularLocation>
</comment>
<dbReference type="AlphaFoldDB" id="A0A150WD79"/>
<dbReference type="CDD" id="cd06261">
    <property type="entry name" value="TM_PBP2"/>
    <property type="match status" value="1"/>
</dbReference>
<feature type="transmembrane region" description="Helical" evidence="7">
    <location>
        <begin position="113"/>
        <end position="134"/>
    </location>
</feature>
<comment type="similarity">
    <text evidence="7">Belongs to the binding-protein-dependent transport system permease family.</text>
</comment>
<feature type="transmembrane region" description="Helical" evidence="7">
    <location>
        <begin position="200"/>
        <end position="219"/>
    </location>
</feature>
<dbReference type="EMBL" id="LUKF01000019">
    <property type="protein sequence ID" value="KYG60822.1"/>
    <property type="molecule type" value="Genomic_DNA"/>
</dbReference>
<dbReference type="GO" id="GO:0055085">
    <property type="term" value="P:transmembrane transport"/>
    <property type="evidence" value="ECO:0007669"/>
    <property type="project" value="InterPro"/>
</dbReference>
<dbReference type="InterPro" id="IPR035906">
    <property type="entry name" value="MetI-like_sf"/>
</dbReference>
<reference evidence="11 12" key="1">
    <citation type="submission" date="2016-03" db="EMBL/GenBank/DDBJ databases">
        <authorList>
            <person name="Ploux O."/>
        </authorList>
    </citation>
    <scope>NUCLEOTIDE SEQUENCE [LARGE SCALE GENOMIC DNA]</scope>
    <source>
        <strain evidence="9 11">BER2</strain>
        <strain evidence="10 12">EC13</strain>
    </source>
</reference>
<evidence type="ECO:0000313" key="10">
    <source>
        <dbReference type="EMBL" id="KYG69739.1"/>
    </source>
</evidence>
<organism evidence="9 11">
    <name type="scientific">Bdellovibrio bacteriovorus</name>
    <dbReference type="NCBI Taxonomy" id="959"/>
    <lineage>
        <taxon>Bacteria</taxon>
        <taxon>Pseudomonadati</taxon>
        <taxon>Bdellovibrionota</taxon>
        <taxon>Bdellovibrionia</taxon>
        <taxon>Bdellovibrionales</taxon>
        <taxon>Pseudobdellovibrionaceae</taxon>
        <taxon>Bdellovibrio</taxon>
    </lineage>
</organism>
<dbReference type="GO" id="GO:0005886">
    <property type="term" value="C:plasma membrane"/>
    <property type="evidence" value="ECO:0007669"/>
    <property type="project" value="UniProtKB-SubCell"/>
</dbReference>
<keyword evidence="5 7" id="KW-1133">Transmembrane helix</keyword>